<dbReference type="EMBL" id="QZAT01000103">
    <property type="protein sequence ID" value="THX25232.1"/>
    <property type="molecule type" value="Genomic_DNA"/>
</dbReference>
<comment type="caution">
    <text evidence="3">The sequence shown here is derived from an EMBL/GenBank/DDBJ whole genome shotgun (WGS) entry which is preliminary data.</text>
</comment>
<sequence>MASPYPALDMEEVEQRSSPLAGPGTTRANRRLQLRKKGFQGRVLPNRNITPKRKTSEAWSSPIQQDDTPTSDLPQAESSRIDLSTRGRSSSILQEVSNSSLRRKDKNKNKHDSVLSVFADENGEEKLWSFESLPPEAPNLTKSRKKHQRTQSYKSNPDSEQADQHIAYLESELAAYQTQLASLTSPSVTKEKGQKIRLLNQDIRRLEEENQRWEAEFDERVLQVMEEHDGVEYNLRARINLLEADSDTHMQKVKELQAQLDATRKALEIAEAANVEFERRLETFAHLLVTSPIKTETPLAQPPFSKESRSTRQKRLSFHRFPTAGSLFQQASMPEQQEPEENRPHSSDAIVHDYFDNHTSDAEYDASKRESFISDASRNSIDFSLLLSQEPPASSSRASARPNRRMRRFQGGSHLPKPLILSAAQLAPILATAPVMEPHESPRHFPFPDVEVRPRRNSWSDVSPVTGRRRARTTVDGLGTSSLHTFSTNNNVEFESSLPSTKDEDDKTPTPPQTATDSTPRDYSSIGPNLGRNLLEELHAARNDDETETASSGPTPFASLNARPVEVASHTTSIQQRNISGNLRLRHQRSMSEATGLSLYPPSRQVSSSRPSPPKQNGVLARVRELLRSPFAIARRCVSRAHQAFLLSRTLNRFQWMLLHALLGPMATRRLMACSLHENAILMSSPYRKTSSHRSSRSSSRSAVDQNDEERAFDADSEDLEISPCPSRRGKIPSASAAAAASAACTFEDTRRQRREQEAPMLSRHSPWLWVRFSLTLAFAVAAAVREGPAALMMECQGEGPGRCGCLGCMGKELRGCRDEWWKRDGCGDV</sequence>
<feature type="compositionally biased region" description="Low complexity" evidence="2">
    <location>
        <begin position="601"/>
        <end position="610"/>
    </location>
</feature>
<protein>
    <recommendedName>
        <fullName evidence="5">Centrosomin N-terminal motif 1 domain-containing protein</fullName>
    </recommendedName>
</protein>
<feature type="region of interest" description="Disordered" evidence="2">
    <location>
        <begin position="1"/>
        <end position="110"/>
    </location>
</feature>
<evidence type="ECO:0000313" key="4">
    <source>
        <dbReference type="Proteomes" id="UP000310374"/>
    </source>
</evidence>
<feature type="compositionally biased region" description="Polar residues" evidence="2">
    <location>
        <begin position="150"/>
        <end position="159"/>
    </location>
</feature>
<proteinExistence type="predicted"/>
<organism evidence="3 4">
    <name type="scientific">Aureobasidium pullulans</name>
    <name type="common">Black yeast</name>
    <name type="synonym">Pullularia pullulans</name>
    <dbReference type="NCBI Taxonomy" id="5580"/>
    <lineage>
        <taxon>Eukaryota</taxon>
        <taxon>Fungi</taxon>
        <taxon>Dikarya</taxon>
        <taxon>Ascomycota</taxon>
        <taxon>Pezizomycotina</taxon>
        <taxon>Dothideomycetes</taxon>
        <taxon>Dothideomycetidae</taxon>
        <taxon>Dothideales</taxon>
        <taxon>Saccotheciaceae</taxon>
        <taxon>Aureobasidium</taxon>
    </lineage>
</organism>
<gene>
    <name evidence="3" type="ORF">D6D12_07083</name>
</gene>
<evidence type="ECO:0000256" key="2">
    <source>
        <dbReference type="SAM" id="MobiDB-lite"/>
    </source>
</evidence>
<keyword evidence="1" id="KW-0175">Coiled coil</keyword>
<dbReference type="AlphaFoldDB" id="A0AB74JMT0"/>
<feature type="region of interest" description="Disordered" evidence="2">
    <location>
        <begin position="129"/>
        <end position="162"/>
    </location>
</feature>
<feature type="compositionally biased region" description="Polar residues" evidence="2">
    <location>
        <begin position="57"/>
        <end position="78"/>
    </location>
</feature>
<feature type="coiled-coil region" evidence="1">
    <location>
        <begin position="189"/>
        <end position="280"/>
    </location>
</feature>
<accession>A0AB74JMT0</accession>
<feature type="region of interest" description="Disordered" evidence="2">
    <location>
        <begin position="686"/>
        <end position="732"/>
    </location>
</feature>
<feature type="region of interest" description="Disordered" evidence="2">
    <location>
        <begin position="593"/>
        <end position="617"/>
    </location>
</feature>
<feature type="compositionally biased region" description="Polar residues" evidence="2">
    <location>
        <begin position="86"/>
        <end position="100"/>
    </location>
</feature>
<feature type="compositionally biased region" description="Polar residues" evidence="2">
    <location>
        <begin position="513"/>
        <end position="522"/>
    </location>
</feature>
<name>A0AB74JMT0_AURPU</name>
<feature type="region of interest" description="Disordered" evidence="2">
    <location>
        <begin position="446"/>
        <end position="529"/>
    </location>
</feature>
<feature type="compositionally biased region" description="Basic residues" evidence="2">
    <location>
        <begin position="28"/>
        <end position="39"/>
    </location>
</feature>
<feature type="compositionally biased region" description="Polar residues" evidence="2">
    <location>
        <begin position="479"/>
        <end position="500"/>
    </location>
</feature>
<evidence type="ECO:0000256" key="1">
    <source>
        <dbReference type="SAM" id="Coils"/>
    </source>
</evidence>
<reference evidence="3 4" key="1">
    <citation type="submission" date="2018-10" db="EMBL/GenBank/DDBJ databases">
        <title>Fifty Aureobasidium pullulans genomes reveal a recombining polyextremotolerant generalist.</title>
        <authorList>
            <person name="Gostincar C."/>
            <person name="Turk M."/>
            <person name="Zajc J."/>
            <person name="Gunde-Cimerman N."/>
        </authorList>
    </citation>
    <scope>NUCLEOTIDE SEQUENCE [LARGE SCALE GENOMIC DNA]</scope>
    <source>
        <strain evidence="3 4">EXF-10081</strain>
    </source>
</reference>
<evidence type="ECO:0000313" key="3">
    <source>
        <dbReference type="EMBL" id="THX25232.1"/>
    </source>
</evidence>
<dbReference type="Proteomes" id="UP000310374">
    <property type="component" value="Unassembled WGS sequence"/>
</dbReference>
<evidence type="ECO:0008006" key="5">
    <source>
        <dbReference type="Google" id="ProtNLM"/>
    </source>
</evidence>